<accession>A0A9P8L9B6</accession>
<feature type="region of interest" description="Disordered" evidence="1">
    <location>
        <begin position="235"/>
        <end position="294"/>
    </location>
</feature>
<reference evidence="2" key="1">
    <citation type="submission" date="2021-03" db="EMBL/GenBank/DDBJ databases">
        <title>Comparative genomics and phylogenomic investigation of the class Geoglossomycetes provide insights into ecological specialization and systematics.</title>
        <authorList>
            <person name="Melie T."/>
            <person name="Pirro S."/>
            <person name="Miller A.N."/>
            <person name="Quandt A."/>
        </authorList>
    </citation>
    <scope>NUCLEOTIDE SEQUENCE</scope>
    <source>
        <strain evidence="2">CAQ_001_2017</strain>
    </source>
</reference>
<feature type="compositionally biased region" description="Polar residues" evidence="1">
    <location>
        <begin position="257"/>
        <end position="273"/>
    </location>
</feature>
<gene>
    <name evidence="2" type="ORF">GP486_005316</name>
</gene>
<evidence type="ECO:0000313" key="3">
    <source>
        <dbReference type="Proteomes" id="UP000750711"/>
    </source>
</evidence>
<organism evidence="2 3">
    <name type="scientific">Trichoglossum hirsutum</name>
    <dbReference type="NCBI Taxonomy" id="265104"/>
    <lineage>
        <taxon>Eukaryota</taxon>
        <taxon>Fungi</taxon>
        <taxon>Dikarya</taxon>
        <taxon>Ascomycota</taxon>
        <taxon>Pezizomycotina</taxon>
        <taxon>Geoglossomycetes</taxon>
        <taxon>Geoglossales</taxon>
        <taxon>Geoglossaceae</taxon>
        <taxon>Trichoglossum</taxon>
    </lineage>
</organism>
<sequence length="414" mass="44982">MGGILSAEAVLLPHLGTDGLLFRHRILGTINFDTPFLGMHPGVIVSGIGSLFRPSPVPIQPHEYPEEIGPSPSSQRPPHYSSTSPPLQDSGSHASPASSLAPFQPTPTLPALASTDSHYPTVGNTDPQLSSAPPADPNYNPPFSNDVRLSNRSGWDSALHFVLKHSGNLPTATRTYIMSHLEFGGCLADYDGLKSRYAKIRKLEDVDDISSIARPAGSRNSQRVRFVNYYTTSTGRPKRSHVLGHRTAQEDTEASEQHTGSQGEAEAVTTQDLSGAHISDKVRQGPGAVDDTMEAAPRSIQDDILGMGDEDSLLSEDNPTRDPANFSAPAGANKKHPRFKKFCKLPPKIAGRIDPTWVSVFMEGVDEVGAHCSLFFLGQAYERLVGDVGIRIEEWVREEETRRVISQLEESNYG</sequence>
<feature type="region of interest" description="Disordered" evidence="1">
    <location>
        <begin position="56"/>
        <end position="145"/>
    </location>
</feature>
<dbReference type="PANTHER" id="PTHR47842:SF3">
    <property type="entry name" value="DUF676 DOMAIN-CONTAINING PROTEIN"/>
    <property type="match status" value="1"/>
</dbReference>
<feature type="compositionally biased region" description="Polar residues" evidence="1">
    <location>
        <begin position="71"/>
        <end position="98"/>
    </location>
</feature>
<evidence type="ECO:0000313" key="2">
    <source>
        <dbReference type="EMBL" id="KAH0556894.1"/>
    </source>
</evidence>
<dbReference type="AlphaFoldDB" id="A0A9P8L9B6"/>
<dbReference type="Proteomes" id="UP000750711">
    <property type="component" value="Unassembled WGS sequence"/>
</dbReference>
<keyword evidence="3" id="KW-1185">Reference proteome</keyword>
<proteinExistence type="predicted"/>
<dbReference type="PANTHER" id="PTHR47842">
    <property type="entry name" value="EXPRESSED PROTEIN"/>
    <property type="match status" value="1"/>
</dbReference>
<comment type="caution">
    <text evidence="2">The sequence shown here is derived from an EMBL/GenBank/DDBJ whole genome shotgun (WGS) entry which is preliminary data.</text>
</comment>
<name>A0A9P8L9B6_9PEZI</name>
<feature type="compositionally biased region" description="Polar residues" evidence="1">
    <location>
        <begin position="114"/>
        <end position="131"/>
    </location>
</feature>
<evidence type="ECO:0000256" key="1">
    <source>
        <dbReference type="SAM" id="MobiDB-lite"/>
    </source>
</evidence>
<dbReference type="EMBL" id="JAGHQM010000980">
    <property type="protein sequence ID" value="KAH0556894.1"/>
    <property type="molecule type" value="Genomic_DNA"/>
</dbReference>
<protein>
    <submittedName>
        <fullName evidence="2">Uncharacterized protein</fullName>
    </submittedName>
</protein>